<feature type="compositionally biased region" description="Basic and acidic residues" evidence="1">
    <location>
        <begin position="268"/>
        <end position="283"/>
    </location>
</feature>
<dbReference type="AlphaFoldDB" id="A0A437LYA7"/>
<reference evidence="2 3" key="1">
    <citation type="submission" date="2019-01" db="EMBL/GenBank/DDBJ databases">
        <authorList>
            <person name="Chen W.-M."/>
        </authorList>
    </citation>
    <scope>NUCLEOTIDE SEQUENCE [LARGE SCALE GENOMIC DNA]</scope>
    <source>
        <strain evidence="2 3">CCP-7</strain>
    </source>
</reference>
<name>A0A437LYA7_9SPHN</name>
<protein>
    <submittedName>
        <fullName evidence="2">RepA family protein</fullName>
    </submittedName>
</protein>
<evidence type="ECO:0000256" key="1">
    <source>
        <dbReference type="SAM" id="MobiDB-lite"/>
    </source>
</evidence>
<dbReference type="RefSeq" id="WP_127745561.1">
    <property type="nucleotide sequence ID" value="NZ_SACN01000003.1"/>
</dbReference>
<keyword evidence="3" id="KW-1185">Reference proteome</keyword>
<organism evidence="2 3">
    <name type="scientific">Sphingomonas crocodyli</name>
    <dbReference type="NCBI Taxonomy" id="1979270"/>
    <lineage>
        <taxon>Bacteria</taxon>
        <taxon>Pseudomonadati</taxon>
        <taxon>Pseudomonadota</taxon>
        <taxon>Alphaproteobacteria</taxon>
        <taxon>Sphingomonadales</taxon>
        <taxon>Sphingomonadaceae</taxon>
        <taxon>Sphingomonas</taxon>
    </lineage>
</organism>
<dbReference type="OrthoDB" id="581589at2"/>
<dbReference type="Proteomes" id="UP000282971">
    <property type="component" value="Unassembled WGS sequence"/>
</dbReference>
<dbReference type="InterPro" id="IPR018777">
    <property type="entry name" value="Replication_initiator_prot_A"/>
</dbReference>
<dbReference type="EMBL" id="SACN01000003">
    <property type="protein sequence ID" value="RVT90304.1"/>
    <property type="molecule type" value="Genomic_DNA"/>
</dbReference>
<evidence type="ECO:0000313" key="3">
    <source>
        <dbReference type="Proteomes" id="UP000282971"/>
    </source>
</evidence>
<feature type="region of interest" description="Disordered" evidence="1">
    <location>
        <begin position="261"/>
        <end position="297"/>
    </location>
</feature>
<proteinExistence type="predicted"/>
<comment type="caution">
    <text evidence="2">The sequence shown here is derived from an EMBL/GenBank/DDBJ whole genome shotgun (WGS) entry which is preliminary data.</text>
</comment>
<sequence>MSLNQGDLFKLDSPLFGDVQGEQTVAEFPFFALAKKKQMKPMIFESDDVRIQINPGSDGIATIYDKEILLYIASLMVERMERGEKVEQCLTFTANDLFRVTDTNASARSYSSLRASLQRLQGTQIITNVETGGEGHEGAFSWVLKYEIKHTRDRNGERRVKAIEVMVCDWLYRAILTDRRIAAYHLDFFKLGPIERRLYELAMFNCQDGNGYIIGIEALAARVGCSTDGRGLEYFKKELRRISDSDTLPEYFLEIIEEKLPSPKGGRPRLETSIRFDARPDAARRRKLIHKRGDDAA</sequence>
<accession>A0A437LYA7</accession>
<dbReference type="Pfam" id="PF10134">
    <property type="entry name" value="RPA"/>
    <property type="match status" value="1"/>
</dbReference>
<evidence type="ECO:0000313" key="2">
    <source>
        <dbReference type="EMBL" id="RVT90304.1"/>
    </source>
</evidence>
<gene>
    <name evidence="2" type="ORF">EOD43_18710</name>
</gene>